<evidence type="ECO:0000313" key="1">
    <source>
        <dbReference type="EMBL" id="SFH06297.1"/>
    </source>
</evidence>
<proteinExistence type="predicted"/>
<dbReference type="InterPro" id="IPR014710">
    <property type="entry name" value="RmlC-like_jellyroll"/>
</dbReference>
<protein>
    <submittedName>
        <fullName evidence="1">Cupin domain protein</fullName>
    </submittedName>
</protein>
<dbReference type="RefSeq" id="WP_090993305.1">
    <property type="nucleotide sequence ID" value="NZ_FOPP01000004.1"/>
</dbReference>
<dbReference type="Gene3D" id="2.60.120.10">
    <property type="entry name" value="Jelly Rolls"/>
    <property type="match status" value="1"/>
</dbReference>
<dbReference type="STRING" id="414048.SAMN04489864_104381"/>
<name>A0A1I2WZW6_9SPHI</name>
<dbReference type="CDD" id="cd02233">
    <property type="entry name" value="cupin_HNL-like"/>
    <property type="match status" value="1"/>
</dbReference>
<organism evidence="1 2">
    <name type="scientific">Pedobacter insulae</name>
    <dbReference type="NCBI Taxonomy" id="414048"/>
    <lineage>
        <taxon>Bacteria</taxon>
        <taxon>Pseudomonadati</taxon>
        <taxon>Bacteroidota</taxon>
        <taxon>Sphingobacteriia</taxon>
        <taxon>Sphingobacteriales</taxon>
        <taxon>Sphingobacteriaceae</taxon>
        <taxon>Pedobacter</taxon>
    </lineage>
</organism>
<dbReference type="PANTHER" id="PTHR43698:SF1">
    <property type="entry name" value="BLL4564 PROTEIN"/>
    <property type="match status" value="1"/>
</dbReference>
<sequence length="138" mass="15681">MLFQKMYSKEEILKMGYCDARRDLFTGKAWLKTYVNPDEKTNAYVGEVIFEAGTRNNWHTHGSNQILLIREGVCYYQEEGKPIQKIPAGGFINVKSGVKHWHGASPDGAMIHTAIGINAEKGLVNWMEPDTEEEYNRG</sequence>
<dbReference type="OrthoDB" id="9802489at2"/>
<dbReference type="EMBL" id="FOPP01000004">
    <property type="protein sequence ID" value="SFH06297.1"/>
    <property type="molecule type" value="Genomic_DNA"/>
</dbReference>
<dbReference type="PANTHER" id="PTHR43698">
    <property type="entry name" value="RIBD C-TERMINAL DOMAIN CONTAINING PROTEIN"/>
    <property type="match status" value="1"/>
</dbReference>
<dbReference type="SUPFAM" id="SSF51182">
    <property type="entry name" value="RmlC-like cupins"/>
    <property type="match status" value="1"/>
</dbReference>
<dbReference type="InterPro" id="IPR047263">
    <property type="entry name" value="HNL-like_cupin"/>
</dbReference>
<evidence type="ECO:0000313" key="2">
    <source>
        <dbReference type="Proteomes" id="UP000199666"/>
    </source>
</evidence>
<reference evidence="1 2" key="1">
    <citation type="submission" date="2016-10" db="EMBL/GenBank/DDBJ databases">
        <authorList>
            <person name="de Groot N.N."/>
        </authorList>
    </citation>
    <scope>NUCLEOTIDE SEQUENCE [LARGE SCALE GENOMIC DNA]</scope>
    <source>
        <strain evidence="1 2">DSM 18684</strain>
    </source>
</reference>
<dbReference type="Proteomes" id="UP000199666">
    <property type="component" value="Unassembled WGS sequence"/>
</dbReference>
<keyword evidence="2" id="KW-1185">Reference proteome</keyword>
<dbReference type="AlphaFoldDB" id="A0A1I2WZW6"/>
<gene>
    <name evidence="1" type="ORF">SAMN04489864_104381</name>
</gene>
<accession>A0A1I2WZW6</accession>
<dbReference type="InterPro" id="IPR011051">
    <property type="entry name" value="RmlC_Cupin_sf"/>
</dbReference>